<dbReference type="Gene3D" id="3.30.70.3160">
    <property type="match status" value="1"/>
</dbReference>
<sequence length="576" mass="64242">MFPRLPDFQQLFDPQRAGRLLLKELAIPTSAHWRPKHKPLVHERAEDFVVAEIDSEGMVCEAMRQKAQPSRTHNRMSSFVLTKFRCSTEAALRLLSKSSGLKEDKFSISGRKDTFALTSQRVQVPSPAFSHLKDMCGKWPELWISGWKEEAGELWHQGNYFKLNLRWRAGCGIQLHERLQLQEAISQLTEAGFPNYYGPQRFGLMAHVSGRHILRQEYGQAMRASFSSLAALSGMRGFHAHSRALEEFLEGKAASDTQKSVWKLSRGRCLASKLLNVASRTSDPEAFWVSMPQEGDFAVDALSALLWNYMAAFRLEHYGWSAVQGDLVRQTTASGTHLRVIGPGEAHAFRLADVYLPRLFCKNNGNTTGPAEREPELILGQPMCSSRPLFPALPALEQYVQSLLASWGLGGLPEATECASRASKATAWCDFYRPRVGFPFRSVICLPTKLGVTFCPEDFPSNFERLNLFIPSKHRNCPHAIAGLPSAARSVKQLECSRVDFCAENEAAAKVQLNFVLPVGAFATCLTQTLAGWDTGRKTTAKTIVGNVCFCRECDLVAHFREKCAGRDITHLVCTA</sequence>
<organism evidence="1 2">
    <name type="scientific">Symbiodinium natans</name>
    <dbReference type="NCBI Taxonomy" id="878477"/>
    <lineage>
        <taxon>Eukaryota</taxon>
        <taxon>Sar</taxon>
        <taxon>Alveolata</taxon>
        <taxon>Dinophyceae</taxon>
        <taxon>Suessiales</taxon>
        <taxon>Symbiodiniaceae</taxon>
        <taxon>Symbiodinium</taxon>
    </lineage>
</organism>
<keyword evidence="2" id="KW-1185">Reference proteome</keyword>
<dbReference type="SUPFAM" id="SSF55120">
    <property type="entry name" value="Pseudouridine synthase"/>
    <property type="match status" value="1"/>
</dbReference>
<comment type="caution">
    <text evidence="1">The sequence shown here is derived from an EMBL/GenBank/DDBJ whole genome shotgun (WGS) entry which is preliminary data.</text>
</comment>
<dbReference type="PANTHER" id="PTHR13326">
    <property type="entry name" value="TRNA PSEUDOURIDINE SYNTHASE D"/>
    <property type="match status" value="1"/>
</dbReference>
<evidence type="ECO:0000313" key="1">
    <source>
        <dbReference type="EMBL" id="CAE7463654.1"/>
    </source>
</evidence>
<reference evidence="1" key="1">
    <citation type="submission" date="2021-02" db="EMBL/GenBank/DDBJ databases">
        <authorList>
            <person name="Dougan E. K."/>
            <person name="Rhodes N."/>
            <person name="Thang M."/>
            <person name="Chan C."/>
        </authorList>
    </citation>
    <scope>NUCLEOTIDE SEQUENCE</scope>
</reference>
<dbReference type="GO" id="GO:0003723">
    <property type="term" value="F:RNA binding"/>
    <property type="evidence" value="ECO:0007669"/>
    <property type="project" value="InterPro"/>
</dbReference>
<dbReference type="InterPro" id="IPR001656">
    <property type="entry name" value="PsdUridine_synth_TruD"/>
</dbReference>
<proteinExistence type="predicted"/>
<dbReference type="AlphaFoldDB" id="A0A812S4V8"/>
<name>A0A812S4V8_9DINO</name>
<accession>A0A812S4V8</accession>
<dbReference type="Gene3D" id="3.30.2350.20">
    <property type="entry name" value="TruD, catalytic domain"/>
    <property type="match status" value="1"/>
</dbReference>
<evidence type="ECO:0000313" key="2">
    <source>
        <dbReference type="Proteomes" id="UP000604046"/>
    </source>
</evidence>
<dbReference type="Pfam" id="PF01142">
    <property type="entry name" value="TruD"/>
    <property type="match status" value="1"/>
</dbReference>
<dbReference type="EMBL" id="CAJNDS010002411">
    <property type="protein sequence ID" value="CAE7463654.1"/>
    <property type="molecule type" value="Genomic_DNA"/>
</dbReference>
<gene>
    <name evidence="1" type="primary">PUS7</name>
    <name evidence="1" type="ORF">SNAT2548_LOCUS25850</name>
</gene>
<dbReference type="PANTHER" id="PTHR13326:SF21">
    <property type="entry name" value="PSEUDOURIDYLATE SYNTHASE PUS7L"/>
    <property type="match status" value="1"/>
</dbReference>
<dbReference type="OrthoDB" id="447290at2759"/>
<dbReference type="InterPro" id="IPR020103">
    <property type="entry name" value="PsdUridine_synth_cat_dom_sf"/>
</dbReference>
<dbReference type="InterPro" id="IPR042214">
    <property type="entry name" value="TruD_catalytic"/>
</dbReference>
<dbReference type="Proteomes" id="UP000604046">
    <property type="component" value="Unassembled WGS sequence"/>
</dbReference>
<protein>
    <submittedName>
        <fullName evidence="1">PUS7 protein</fullName>
    </submittedName>
</protein>
<dbReference type="GO" id="GO:0009982">
    <property type="term" value="F:pseudouridine synthase activity"/>
    <property type="evidence" value="ECO:0007669"/>
    <property type="project" value="InterPro"/>
</dbReference>
<dbReference type="Gene3D" id="1.10.1510.30">
    <property type="match status" value="1"/>
</dbReference>
<dbReference type="GO" id="GO:0005634">
    <property type="term" value="C:nucleus"/>
    <property type="evidence" value="ECO:0007669"/>
    <property type="project" value="TreeGrafter"/>
</dbReference>
<dbReference type="GO" id="GO:0001522">
    <property type="term" value="P:pseudouridine synthesis"/>
    <property type="evidence" value="ECO:0007669"/>
    <property type="project" value="InterPro"/>
</dbReference>